<comment type="caution">
    <text evidence="2">The sequence shown here is derived from an EMBL/GenBank/DDBJ whole genome shotgun (WGS) entry which is preliminary data.</text>
</comment>
<gene>
    <name evidence="2" type="ORF">GGQ98_002946</name>
</gene>
<dbReference type="GO" id="GO:0016491">
    <property type="term" value="F:oxidoreductase activity"/>
    <property type="evidence" value="ECO:0007669"/>
    <property type="project" value="InterPro"/>
</dbReference>
<reference evidence="2 3" key="1">
    <citation type="submission" date="2020-08" db="EMBL/GenBank/DDBJ databases">
        <title>Genomic Encyclopedia of Type Strains, Phase IV (KMG-IV): sequencing the most valuable type-strain genomes for metagenomic binning, comparative biology and taxonomic classification.</title>
        <authorList>
            <person name="Goeker M."/>
        </authorList>
    </citation>
    <scope>NUCLEOTIDE SEQUENCE [LARGE SCALE GENOMIC DNA]</scope>
    <source>
        <strain evidence="2 3">DSM 17328</strain>
    </source>
</reference>
<keyword evidence="3" id="KW-1185">Reference proteome</keyword>
<dbReference type="EMBL" id="JACHNZ010000039">
    <property type="protein sequence ID" value="MBB4633312.1"/>
    <property type="molecule type" value="Genomic_DNA"/>
</dbReference>
<evidence type="ECO:0000259" key="1">
    <source>
        <dbReference type="Pfam" id="PF07110"/>
    </source>
</evidence>
<evidence type="ECO:0000313" key="3">
    <source>
        <dbReference type="Proteomes" id="UP000566324"/>
    </source>
</evidence>
<dbReference type="InterPro" id="IPR009799">
    <property type="entry name" value="EthD_dom"/>
</dbReference>
<dbReference type="AlphaFoldDB" id="A0A7W7B3F5"/>
<name>A0A7W7B3F5_9SPHN</name>
<dbReference type="Gene3D" id="3.30.70.100">
    <property type="match status" value="1"/>
</dbReference>
<protein>
    <recommendedName>
        <fullName evidence="1">EthD domain-containing protein</fullName>
    </recommendedName>
</protein>
<proteinExistence type="predicted"/>
<dbReference type="InterPro" id="IPR011008">
    <property type="entry name" value="Dimeric_a/b-barrel"/>
</dbReference>
<sequence length="243" mass="26620">MVGVSTVALIERRPDITRSLFMRYWRDVHGVMAARIPGFDCYTQHHVTPLDPDSEPFEGIAIVTYLSEDDRAGLIHSEVTQHIYRDEQNVFRRALLYNLSEGASRKIYGDAYAEGQTMFVVAEASVNVHADIAELGDGALYLAVYDLTSGDPAGWNQTDTSGRTFVSLLHGIWPDRDSAIAAAERLSASAYLLDERYVMVKAGKPTPVGLRGLDAVKTIEEAGADNQLSDVVVRAIYGIATAP</sequence>
<dbReference type="SUPFAM" id="SSF54909">
    <property type="entry name" value="Dimeric alpha+beta barrel"/>
    <property type="match status" value="1"/>
</dbReference>
<organism evidence="2 3">
    <name type="scientific">Sphingosinicella soli</name>
    <dbReference type="NCBI Taxonomy" id="333708"/>
    <lineage>
        <taxon>Bacteria</taxon>
        <taxon>Pseudomonadati</taxon>
        <taxon>Pseudomonadota</taxon>
        <taxon>Alphaproteobacteria</taxon>
        <taxon>Sphingomonadales</taxon>
        <taxon>Sphingosinicellaceae</taxon>
        <taxon>Sphingosinicella</taxon>
    </lineage>
</organism>
<dbReference type="Proteomes" id="UP000566324">
    <property type="component" value="Unassembled WGS sequence"/>
</dbReference>
<dbReference type="RefSeq" id="WP_184070797.1">
    <property type="nucleotide sequence ID" value="NZ_JACHNZ010000039.1"/>
</dbReference>
<feature type="domain" description="EthD" evidence="1">
    <location>
        <begin position="13"/>
        <end position="89"/>
    </location>
</feature>
<accession>A0A7W7B3F5</accession>
<evidence type="ECO:0000313" key="2">
    <source>
        <dbReference type="EMBL" id="MBB4633312.1"/>
    </source>
</evidence>
<dbReference type="Pfam" id="PF07110">
    <property type="entry name" value="EthD"/>
    <property type="match status" value="1"/>
</dbReference>